<feature type="region of interest" description="Disordered" evidence="8">
    <location>
        <begin position="235"/>
        <end position="257"/>
    </location>
</feature>
<keyword evidence="3 9" id="KW-0812">Transmembrane</keyword>
<dbReference type="Ensembl" id="ENSNMLT00000030599.1">
    <property type="protein sequence ID" value="ENSNMLP00000027392.1"/>
    <property type="gene ID" value="ENSNMLG00000017459.1"/>
</dbReference>
<keyword evidence="5 9" id="KW-1133">Transmembrane helix</keyword>
<evidence type="ECO:0000256" key="8">
    <source>
        <dbReference type="SAM" id="MobiDB-lite"/>
    </source>
</evidence>
<proteinExistence type="inferred from homology"/>
<keyword evidence="7" id="KW-0325">Glycoprotein</keyword>
<dbReference type="AlphaFoldDB" id="A0A8C6U463"/>
<name>A0A8C6U463_9GOBI</name>
<keyword evidence="4" id="KW-0732">Signal</keyword>
<feature type="region of interest" description="Disordered" evidence="8">
    <location>
        <begin position="46"/>
        <end position="67"/>
    </location>
</feature>
<comment type="subcellular location">
    <subcellularLocation>
        <location evidence="1">Membrane</location>
        <topology evidence="1">Single-pass type I membrane protein</topology>
    </subcellularLocation>
</comment>
<evidence type="ECO:0000313" key="11">
    <source>
        <dbReference type="Proteomes" id="UP000694523"/>
    </source>
</evidence>
<evidence type="ECO:0000256" key="1">
    <source>
        <dbReference type="ARBA" id="ARBA00004479"/>
    </source>
</evidence>
<accession>A0A8C6U463</accession>
<keyword evidence="11" id="KW-1185">Reference proteome</keyword>
<evidence type="ECO:0000256" key="3">
    <source>
        <dbReference type="ARBA" id="ARBA00022692"/>
    </source>
</evidence>
<reference evidence="10" key="2">
    <citation type="submission" date="2025-09" db="UniProtKB">
        <authorList>
            <consortium name="Ensembl"/>
        </authorList>
    </citation>
    <scope>IDENTIFICATION</scope>
</reference>
<comment type="similarity">
    <text evidence="2">Belongs to the FAM174 family.</text>
</comment>
<evidence type="ECO:0000256" key="9">
    <source>
        <dbReference type="SAM" id="Phobius"/>
    </source>
</evidence>
<dbReference type="InterPro" id="IPR009565">
    <property type="entry name" value="FAM174-like"/>
</dbReference>
<sequence>MCDVFTHVPLLLGIAYSADSKGWLQILFSFSSSVLRARDPLSSEELKARENQRLQQGGETRSTTKDIITRGSAQDGHSVDASVSWDTLAVLGCNSCCRLTRIYSAAITLHSHLANMLSTYSALILALAWCVGAELSHGSPSTTAAAAAAAAAAPHSNSTASVLQPPGHNATDAAVGSRMSTLMTYLPTLKKGVVAVCVLTAALVVCLVIKVVRSGRRIRKTRKYDIITTPAERVEMAPLNQEQDDDDDSTLFDVKYR</sequence>
<evidence type="ECO:0000256" key="7">
    <source>
        <dbReference type="ARBA" id="ARBA00023180"/>
    </source>
</evidence>
<dbReference type="PANTHER" id="PTHR28607:SF3">
    <property type="entry name" value="MEMBRANE PROTEIN FAM174B"/>
    <property type="match status" value="1"/>
</dbReference>
<evidence type="ECO:0000256" key="2">
    <source>
        <dbReference type="ARBA" id="ARBA00006986"/>
    </source>
</evidence>
<dbReference type="Proteomes" id="UP000694523">
    <property type="component" value="Unplaced"/>
</dbReference>
<reference evidence="10" key="1">
    <citation type="submission" date="2025-08" db="UniProtKB">
        <authorList>
            <consortium name="Ensembl"/>
        </authorList>
    </citation>
    <scope>IDENTIFICATION</scope>
</reference>
<evidence type="ECO:0000313" key="10">
    <source>
        <dbReference type="Ensembl" id="ENSNMLP00000027392.1"/>
    </source>
</evidence>
<evidence type="ECO:0000256" key="4">
    <source>
        <dbReference type="ARBA" id="ARBA00022729"/>
    </source>
</evidence>
<organism evidence="10 11">
    <name type="scientific">Neogobius melanostomus</name>
    <name type="common">round goby</name>
    <dbReference type="NCBI Taxonomy" id="47308"/>
    <lineage>
        <taxon>Eukaryota</taxon>
        <taxon>Metazoa</taxon>
        <taxon>Chordata</taxon>
        <taxon>Craniata</taxon>
        <taxon>Vertebrata</taxon>
        <taxon>Euteleostomi</taxon>
        <taxon>Actinopterygii</taxon>
        <taxon>Neopterygii</taxon>
        <taxon>Teleostei</taxon>
        <taxon>Neoteleostei</taxon>
        <taxon>Acanthomorphata</taxon>
        <taxon>Gobiaria</taxon>
        <taxon>Gobiiformes</taxon>
        <taxon>Gobioidei</taxon>
        <taxon>Gobiidae</taxon>
        <taxon>Benthophilinae</taxon>
        <taxon>Neogobiini</taxon>
        <taxon>Neogobius</taxon>
    </lineage>
</organism>
<evidence type="ECO:0000256" key="6">
    <source>
        <dbReference type="ARBA" id="ARBA00023136"/>
    </source>
</evidence>
<feature type="transmembrane region" description="Helical" evidence="9">
    <location>
        <begin position="192"/>
        <end position="212"/>
    </location>
</feature>
<dbReference type="Pfam" id="PF06679">
    <property type="entry name" value="DUF1180"/>
    <property type="match status" value="1"/>
</dbReference>
<keyword evidence="6 9" id="KW-0472">Membrane</keyword>
<dbReference type="GO" id="GO:0016020">
    <property type="term" value="C:membrane"/>
    <property type="evidence" value="ECO:0007669"/>
    <property type="project" value="UniProtKB-SubCell"/>
</dbReference>
<evidence type="ECO:0000256" key="5">
    <source>
        <dbReference type="ARBA" id="ARBA00022989"/>
    </source>
</evidence>
<protein>
    <submittedName>
        <fullName evidence="10">Family with sequence similarity 174 member B</fullName>
    </submittedName>
</protein>
<dbReference type="PANTHER" id="PTHR28607">
    <property type="entry name" value="EXPRESSED PROTEIN"/>
    <property type="match status" value="1"/>
</dbReference>